<reference evidence="2" key="1">
    <citation type="submission" date="2020-08" db="EMBL/GenBank/DDBJ databases">
        <title>Multicomponent nature underlies the extraordinary mechanical properties of spider dragline silk.</title>
        <authorList>
            <person name="Kono N."/>
            <person name="Nakamura H."/>
            <person name="Mori M."/>
            <person name="Yoshida Y."/>
            <person name="Ohtoshi R."/>
            <person name="Malay A.D."/>
            <person name="Moran D.A.P."/>
            <person name="Tomita M."/>
            <person name="Numata K."/>
            <person name="Arakawa K."/>
        </authorList>
    </citation>
    <scope>NUCLEOTIDE SEQUENCE</scope>
</reference>
<dbReference type="SUPFAM" id="SSF56672">
    <property type="entry name" value="DNA/RNA polymerases"/>
    <property type="match status" value="1"/>
</dbReference>
<proteinExistence type="predicted"/>
<dbReference type="Pfam" id="PF17919">
    <property type="entry name" value="RT_RNaseH_2"/>
    <property type="match status" value="1"/>
</dbReference>
<protein>
    <recommendedName>
        <fullName evidence="1">Reverse transcriptase/retrotransposon-derived protein RNase H-like domain-containing protein</fullName>
    </recommendedName>
</protein>
<dbReference type="AlphaFoldDB" id="A0A8X6QGH9"/>
<dbReference type="InterPro" id="IPR043502">
    <property type="entry name" value="DNA/RNA_pol_sf"/>
</dbReference>
<accession>A0A8X6QGH9</accession>
<dbReference type="OrthoDB" id="6425673at2759"/>
<dbReference type="Proteomes" id="UP000887013">
    <property type="component" value="Unassembled WGS sequence"/>
</dbReference>
<dbReference type="GO" id="GO:0071897">
    <property type="term" value="P:DNA biosynthetic process"/>
    <property type="evidence" value="ECO:0007669"/>
    <property type="project" value="UniProtKB-ARBA"/>
</dbReference>
<dbReference type="EMBL" id="BMAW01126575">
    <property type="protein sequence ID" value="GFU17362.1"/>
    <property type="molecule type" value="Genomic_DNA"/>
</dbReference>
<organism evidence="2 3">
    <name type="scientific">Nephila pilipes</name>
    <name type="common">Giant wood spider</name>
    <name type="synonym">Nephila maculata</name>
    <dbReference type="NCBI Taxonomy" id="299642"/>
    <lineage>
        <taxon>Eukaryota</taxon>
        <taxon>Metazoa</taxon>
        <taxon>Ecdysozoa</taxon>
        <taxon>Arthropoda</taxon>
        <taxon>Chelicerata</taxon>
        <taxon>Arachnida</taxon>
        <taxon>Araneae</taxon>
        <taxon>Araneomorphae</taxon>
        <taxon>Entelegynae</taxon>
        <taxon>Araneoidea</taxon>
        <taxon>Nephilidae</taxon>
        <taxon>Nephila</taxon>
    </lineage>
</organism>
<feature type="domain" description="Reverse transcriptase/retrotransposon-derived protein RNase H-like" evidence="1">
    <location>
        <begin position="65"/>
        <end position="122"/>
    </location>
</feature>
<dbReference type="InterPro" id="IPR041577">
    <property type="entry name" value="RT_RNaseH_2"/>
</dbReference>
<gene>
    <name evidence="2" type="ORF">NPIL_420721</name>
</gene>
<evidence type="ECO:0000313" key="2">
    <source>
        <dbReference type="EMBL" id="GFU17362.1"/>
    </source>
</evidence>
<name>A0A8X6QGH9_NEPPI</name>
<sequence length="122" mass="13619">MNDLSPADQRDVSVADQLAGTPLIRNIVDITGVSNNVLRSAQNHVPLRRKTRAAVTRLIGWRHKKDSNTAFERCKKDLAQVAFLYHPAEDALLDIVVYASDTAVGAALHQKVPKEWQPQTFF</sequence>
<comment type="caution">
    <text evidence="2">The sequence shown here is derived from an EMBL/GenBank/DDBJ whole genome shotgun (WGS) entry which is preliminary data.</text>
</comment>
<evidence type="ECO:0000313" key="3">
    <source>
        <dbReference type="Proteomes" id="UP000887013"/>
    </source>
</evidence>
<evidence type="ECO:0000259" key="1">
    <source>
        <dbReference type="Pfam" id="PF17919"/>
    </source>
</evidence>
<keyword evidence="3" id="KW-1185">Reference proteome</keyword>